<dbReference type="InterPro" id="IPR050232">
    <property type="entry name" value="FBL13/AtMIF1-like"/>
</dbReference>
<sequence>MGTGDSIAGGMDLISALPDAILHIIFSHFPTNFVIRTSVLSKRWKHVWSDTPTLSIDCSEADPDSLNRTLANYSAPRITSFDLRVSSKAQDIITLLEFAVSRNTEKLSLDFRDDCVCFYSFPGSFYTSSSLKHLVVDSGVLNTVHVSWTSLKDLSLSFCKLSDGTLAKIVSGSPLLESLTLHHCDEIGNLDLSEVMKLKRLDIDNEGPTTIVAPHIHCLRVRHSHMKCSLVDVSSLTEAYLNIYYSNCYYFKADLAQVYVLNMLEKLQNVKNLAFGAAFLEMLSLAEFCDIPFPMLKVEVLTLETMIVPSVIPGIAKLLQNSPGVKFLKLDLVNSKMISDWDLNYYLDLKGLDQNQCWIPKDLDFSTSLEPKLMTSFMEFLLENTSEDNTSQYNW</sequence>
<accession>A0ABM0Y3X6</accession>
<dbReference type="Gene3D" id="3.80.10.10">
    <property type="entry name" value="Ribonuclease Inhibitor"/>
    <property type="match status" value="1"/>
</dbReference>
<dbReference type="PANTHER" id="PTHR31900:SF32">
    <property type="entry name" value="F-BOX_RNI_FBD-LIKE DOMAIN PROTEIN"/>
    <property type="match status" value="1"/>
</dbReference>
<dbReference type="SUPFAM" id="SSF81383">
    <property type="entry name" value="F-box domain"/>
    <property type="match status" value="1"/>
</dbReference>
<organism evidence="3 4">
    <name type="scientific">Camelina sativa</name>
    <name type="common">False flax</name>
    <name type="synonym">Myagrum sativum</name>
    <dbReference type="NCBI Taxonomy" id="90675"/>
    <lineage>
        <taxon>Eukaryota</taxon>
        <taxon>Viridiplantae</taxon>
        <taxon>Streptophyta</taxon>
        <taxon>Embryophyta</taxon>
        <taxon>Tracheophyta</taxon>
        <taxon>Spermatophyta</taxon>
        <taxon>Magnoliopsida</taxon>
        <taxon>eudicotyledons</taxon>
        <taxon>Gunneridae</taxon>
        <taxon>Pentapetalae</taxon>
        <taxon>rosids</taxon>
        <taxon>malvids</taxon>
        <taxon>Brassicales</taxon>
        <taxon>Brassicaceae</taxon>
        <taxon>Camelineae</taxon>
        <taxon>Camelina</taxon>
    </lineage>
</organism>
<dbReference type="Pfam" id="PF00646">
    <property type="entry name" value="F-box"/>
    <property type="match status" value="1"/>
</dbReference>
<dbReference type="CDD" id="cd22160">
    <property type="entry name" value="F-box_AtFBL13-like"/>
    <property type="match status" value="1"/>
</dbReference>
<dbReference type="InterPro" id="IPR053781">
    <property type="entry name" value="F-box_AtFBL13-like"/>
</dbReference>
<keyword evidence="3" id="KW-1185">Reference proteome</keyword>
<gene>
    <name evidence="4" type="primary">LOC104772101</name>
</gene>
<evidence type="ECO:0000259" key="1">
    <source>
        <dbReference type="Pfam" id="PF00646"/>
    </source>
</evidence>
<dbReference type="Proteomes" id="UP000694864">
    <property type="component" value="Chromosome 20"/>
</dbReference>
<evidence type="ECO:0000313" key="4">
    <source>
        <dbReference type="RefSeq" id="XP_010495050.1"/>
    </source>
</evidence>
<dbReference type="Pfam" id="PF23622">
    <property type="entry name" value="LRR_At1g61320_AtMIF1"/>
    <property type="match status" value="1"/>
</dbReference>
<feature type="domain" description="At1g61320/AtMIF1 LRR" evidence="2">
    <location>
        <begin position="84"/>
        <end position="267"/>
    </location>
</feature>
<dbReference type="PANTHER" id="PTHR31900">
    <property type="entry name" value="F-BOX/RNI SUPERFAMILY PROTEIN-RELATED"/>
    <property type="match status" value="1"/>
</dbReference>
<protein>
    <submittedName>
        <fullName evidence="4">F-box/LRR-repeat protein At5g02910-like</fullName>
    </submittedName>
</protein>
<feature type="domain" description="F-box" evidence="1">
    <location>
        <begin position="14"/>
        <end position="50"/>
    </location>
</feature>
<evidence type="ECO:0000259" key="2">
    <source>
        <dbReference type="Pfam" id="PF23622"/>
    </source>
</evidence>
<reference evidence="3" key="1">
    <citation type="journal article" date="2014" name="Nat. Commun.">
        <title>The emerging biofuel crop Camelina sativa retains a highly undifferentiated hexaploid genome structure.</title>
        <authorList>
            <person name="Kagale S."/>
            <person name="Koh C."/>
            <person name="Nixon J."/>
            <person name="Bollina V."/>
            <person name="Clarke W.E."/>
            <person name="Tuteja R."/>
            <person name="Spillane C."/>
            <person name="Robinson S.J."/>
            <person name="Links M.G."/>
            <person name="Clarke C."/>
            <person name="Higgins E.E."/>
            <person name="Huebert T."/>
            <person name="Sharpe A.G."/>
            <person name="Parkin I.A."/>
        </authorList>
    </citation>
    <scope>NUCLEOTIDE SEQUENCE [LARGE SCALE GENOMIC DNA]</scope>
    <source>
        <strain evidence="3">cv. DH55</strain>
    </source>
</reference>
<reference evidence="4" key="2">
    <citation type="submission" date="2025-08" db="UniProtKB">
        <authorList>
            <consortium name="RefSeq"/>
        </authorList>
    </citation>
    <scope>IDENTIFICATION</scope>
    <source>
        <tissue evidence="4">Leaf</tissue>
    </source>
</reference>
<dbReference type="InterPro" id="IPR036047">
    <property type="entry name" value="F-box-like_dom_sf"/>
</dbReference>
<name>A0ABM0Y3X6_CAMSA</name>
<dbReference type="InterPro" id="IPR001810">
    <property type="entry name" value="F-box_dom"/>
</dbReference>
<dbReference type="InterPro" id="IPR032675">
    <property type="entry name" value="LRR_dom_sf"/>
</dbReference>
<dbReference type="RefSeq" id="XP_010495050.1">
    <property type="nucleotide sequence ID" value="XM_010496748.2"/>
</dbReference>
<dbReference type="InterPro" id="IPR055357">
    <property type="entry name" value="LRR_At1g61320_AtMIF1"/>
</dbReference>
<dbReference type="GeneID" id="104772101"/>
<proteinExistence type="predicted"/>
<dbReference type="Gene3D" id="1.20.1280.50">
    <property type="match status" value="1"/>
</dbReference>
<dbReference type="SUPFAM" id="SSF52047">
    <property type="entry name" value="RNI-like"/>
    <property type="match status" value="1"/>
</dbReference>
<evidence type="ECO:0000313" key="3">
    <source>
        <dbReference type="Proteomes" id="UP000694864"/>
    </source>
</evidence>